<sequence>MPAKPAKIIPAIRHIAACKAKQRESAKAYTIAGRAAATKRYKKRKEAAANAQAYKLAKKEDLQRSKHTAGGNAGRYTTNSSLIADKDDNNAYNRAYMPPAKAKEEEEKEDGSSDNNSVNGGTSNSTDKGKGSGAYKRGKGALRRKDIPLYK</sequence>
<accession>A0AAD9I434</accession>
<evidence type="ECO:0000313" key="3">
    <source>
        <dbReference type="Proteomes" id="UP001217918"/>
    </source>
</evidence>
<reference evidence="2" key="1">
    <citation type="journal article" date="2023" name="Mol. Plant Microbe Interact.">
        <title>Elucidating the Obligate Nature and Biological Capacity of an Invasive Fungal Corn Pathogen.</title>
        <authorList>
            <person name="MacCready J.S."/>
            <person name="Roggenkamp E.M."/>
            <person name="Gdanetz K."/>
            <person name="Chilvers M.I."/>
        </authorList>
    </citation>
    <scope>NUCLEOTIDE SEQUENCE</scope>
    <source>
        <strain evidence="2">PM02</strain>
    </source>
</reference>
<dbReference type="EMBL" id="JAQQPM010000004">
    <property type="protein sequence ID" value="KAK2070791.1"/>
    <property type="molecule type" value="Genomic_DNA"/>
</dbReference>
<keyword evidence="3" id="KW-1185">Reference proteome</keyword>
<proteinExistence type="predicted"/>
<comment type="caution">
    <text evidence="2">The sequence shown here is derived from an EMBL/GenBank/DDBJ whole genome shotgun (WGS) entry which is preliminary data.</text>
</comment>
<gene>
    <name evidence="2" type="ORF">P8C59_005260</name>
</gene>
<feature type="region of interest" description="Disordered" evidence="1">
    <location>
        <begin position="58"/>
        <end position="151"/>
    </location>
</feature>
<evidence type="ECO:0000256" key="1">
    <source>
        <dbReference type="SAM" id="MobiDB-lite"/>
    </source>
</evidence>
<evidence type="ECO:0000313" key="2">
    <source>
        <dbReference type="EMBL" id="KAK2070791.1"/>
    </source>
</evidence>
<protein>
    <submittedName>
        <fullName evidence="2">Uncharacterized protein</fullName>
    </submittedName>
</protein>
<dbReference type="Proteomes" id="UP001217918">
    <property type="component" value="Unassembled WGS sequence"/>
</dbReference>
<dbReference type="AlphaFoldDB" id="A0AAD9I434"/>
<name>A0AAD9I434_9PEZI</name>
<feature type="compositionally biased region" description="Low complexity" evidence="1">
    <location>
        <begin position="113"/>
        <end position="126"/>
    </location>
</feature>
<organism evidence="2 3">
    <name type="scientific">Phyllachora maydis</name>
    <dbReference type="NCBI Taxonomy" id="1825666"/>
    <lineage>
        <taxon>Eukaryota</taxon>
        <taxon>Fungi</taxon>
        <taxon>Dikarya</taxon>
        <taxon>Ascomycota</taxon>
        <taxon>Pezizomycotina</taxon>
        <taxon>Sordariomycetes</taxon>
        <taxon>Sordariomycetidae</taxon>
        <taxon>Phyllachorales</taxon>
        <taxon>Phyllachoraceae</taxon>
        <taxon>Phyllachora</taxon>
    </lineage>
</organism>